<sequence length="121" mass="13754">MKTIYSTKIEKIGENAEEFFAANMFITFKDNAPQELIDYCFIHNENNLLEEIMPQDILSIGDVNYEIKAVGELVNKNLKELGHITYNFLGEEEAQVAGTLYLEKKEIAPIAVGTILKIIRN</sequence>
<evidence type="ECO:0000313" key="6">
    <source>
        <dbReference type="Proteomes" id="UP000472355"/>
    </source>
</evidence>
<evidence type="ECO:0000313" key="7">
    <source>
        <dbReference type="Proteomes" id="UP000473681"/>
    </source>
</evidence>
<accession>A0A0C2NVG0</accession>
<dbReference type="EMBL" id="SWOV01000008">
    <property type="protein sequence ID" value="NFF87178.1"/>
    <property type="molecule type" value="Genomic_DNA"/>
</dbReference>
<dbReference type="GO" id="GO:0008982">
    <property type="term" value="F:protein-N(PI)-phosphohistidine-sugar phosphotransferase activity"/>
    <property type="evidence" value="ECO:0007669"/>
    <property type="project" value="InterPro"/>
</dbReference>
<dbReference type="Proteomes" id="UP000473681">
    <property type="component" value="Unassembled WGS sequence"/>
</dbReference>
<protein>
    <submittedName>
        <fullName evidence="3">PTS sorbose transporter subunit IIB</fullName>
    </submittedName>
</protein>
<evidence type="ECO:0000313" key="8">
    <source>
        <dbReference type="Proteomes" id="UP000476820"/>
    </source>
</evidence>
<evidence type="ECO:0000313" key="5">
    <source>
        <dbReference type="EMBL" id="NFV27831.1"/>
    </source>
</evidence>
<feature type="modified residue" description="Phosphohistidine; by HPr" evidence="1">
    <location>
        <position position="43"/>
    </location>
</feature>
<dbReference type="Pfam" id="PF03829">
    <property type="entry name" value="PTSIIA_gutA"/>
    <property type="match status" value="1"/>
</dbReference>
<dbReference type="EMBL" id="SGKU01000045">
    <property type="protein sequence ID" value="NFA43671.1"/>
    <property type="molecule type" value="Genomic_DNA"/>
</dbReference>
<evidence type="ECO:0000313" key="4">
    <source>
        <dbReference type="EMBL" id="NFN36126.1"/>
    </source>
</evidence>
<dbReference type="Proteomes" id="UP000486903">
    <property type="component" value="Unassembled WGS sequence"/>
</dbReference>
<dbReference type="RefSeq" id="WP_003372083.1">
    <property type="nucleotide sequence ID" value="NZ_CP010520.1"/>
</dbReference>
<dbReference type="GO" id="GO:0016301">
    <property type="term" value="F:kinase activity"/>
    <property type="evidence" value="ECO:0007669"/>
    <property type="project" value="TreeGrafter"/>
</dbReference>
<dbReference type="InterPro" id="IPR036665">
    <property type="entry name" value="PTS_IIA_glucitol/sorbitol_sf"/>
</dbReference>
<dbReference type="InterPro" id="IPR004716">
    <property type="entry name" value="PTS_IIA_glucitol/sorbitol-sp"/>
</dbReference>
<proteinExistence type="predicted"/>
<dbReference type="GO" id="GO:0005737">
    <property type="term" value="C:cytoplasm"/>
    <property type="evidence" value="ECO:0007669"/>
    <property type="project" value="InterPro"/>
</dbReference>
<dbReference type="Gene3D" id="2.40.33.40">
    <property type="entry name" value="Phosphotransferase system, glucitol/sorbitol-specific IIA component"/>
    <property type="match status" value="1"/>
</dbReference>
<gene>
    <name evidence="2" type="ORF">EXM65_14145</name>
    <name evidence="3" type="ORF">FC774_04700</name>
    <name evidence="4" type="ORF">FDB51_13510</name>
    <name evidence="5" type="ORF">FDG31_17075</name>
</gene>
<reference evidence="7 8" key="2">
    <citation type="submission" date="2019-04" db="EMBL/GenBank/DDBJ databases">
        <title>Genome sequencing of Clostridium botulinum Groups I-IV and Clostridium butyricum.</title>
        <authorList>
            <person name="Brunt J."/>
            <person name="Van Vliet A.H.M."/>
            <person name="Stringer S.C."/>
            <person name="Carter A.T."/>
            <person name="Peck M.W."/>
        </authorList>
    </citation>
    <scope>NUCLEOTIDE SEQUENCE [LARGE SCALE GENOMIC DNA]</scope>
    <source>
        <strain evidence="3 8">1605</strain>
        <strain evidence="5 9">BL81</strain>
        <strain evidence="4 7">CB-K-33E</strain>
    </source>
</reference>
<dbReference type="PANTHER" id="PTHR40398">
    <property type="entry name" value="PTS SYSTEM GLUCITOL/SORBITOL-SPECIFIC EIIA COMPONENT"/>
    <property type="match status" value="1"/>
</dbReference>
<name>A0A0C2NVG0_CLOBO</name>
<evidence type="ECO:0000256" key="1">
    <source>
        <dbReference type="PROSITE-ProRule" id="PRU00420"/>
    </source>
</evidence>
<dbReference type="PANTHER" id="PTHR40398:SF1">
    <property type="entry name" value="PTS SYSTEM GLUCITOL_SORBITOL-SPECIFIC EIIA COMPONENT"/>
    <property type="match status" value="1"/>
</dbReference>
<dbReference type="OrthoDB" id="5113885at2"/>
<dbReference type="Proteomes" id="UP000472355">
    <property type="component" value="Unassembled WGS sequence"/>
</dbReference>
<organism evidence="3 8">
    <name type="scientific">Clostridium botulinum</name>
    <dbReference type="NCBI Taxonomy" id="1491"/>
    <lineage>
        <taxon>Bacteria</taxon>
        <taxon>Bacillati</taxon>
        <taxon>Bacillota</taxon>
        <taxon>Clostridia</taxon>
        <taxon>Eubacteriales</taxon>
        <taxon>Clostridiaceae</taxon>
        <taxon>Clostridium</taxon>
    </lineage>
</organism>
<dbReference type="Proteomes" id="UP000476820">
    <property type="component" value="Unassembled WGS sequence"/>
</dbReference>
<reference evidence="2 6" key="1">
    <citation type="submission" date="2019-02" db="EMBL/GenBank/DDBJ databases">
        <title>Genome sequencing of Clostridium botulinum clinical isolates.</title>
        <authorList>
            <person name="Brunt J."/>
            <person name="Van Vliet A.H.M."/>
            <person name="Stringer S.C."/>
            <person name="Grant K.A."/>
            <person name="Carter A.C."/>
            <person name="Peck M.W."/>
        </authorList>
    </citation>
    <scope>NUCLEOTIDE SEQUENCE [LARGE SCALE GENOMIC DNA]</scope>
    <source>
        <strain evidence="2 6">H113700579</strain>
    </source>
</reference>
<dbReference type="AlphaFoldDB" id="A0A0C2NVG0"/>
<evidence type="ECO:0000313" key="3">
    <source>
        <dbReference type="EMBL" id="NFF87178.1"/>
    </source>
</evidence>
<dbReference type="EMBL" id="SWVK01000019">
    <property type="protein sequence ID" value="NFN36126.1"/>
    <property type="molecule type" value="Genomic_DNA"/>
</dbReference>
<evidence type="ECO:0000313" key="9">
    <source>
        <dbReference type="Proteomes" id="UP000486903"/>
    </source>
</evidence>
<dbReference type="PROSITE" id="PS51097">
    <property type="entry name" value="PTS_EIIA_TYPE_5"/>
    <property type="match status" value="1"/>
</dbReference>
<dbReference type="SUPFAM" id="SSF141530">
    <property type="entry name" value="PTSIIA/GutA-like"/>
    <property type="match status" value="1"/>
</dbReference>
<comment type="caution">
    <text evidence="3">The sequence shown here is derived from an EMBL/GenBank/DDBJ whole genome shotgun (WGS) entry which is preliminary data.</text>
</comment>
<evidence type="ECO:0000313" key="2">
    <source>
        <dbReference type="EMBL" id="NFA43671.1"/>
    </source>
</evidence>
<dbReference type="EMBL" id="SXFB01000022">
    <property type="protein sequence ID" value="NFV27831.1"/>
    <property type="molecule type" value="Genomic_DNA"/>
</dbReference>
<dbReference type="GO" id="GO:0009401">
    <property type="term" value="P:phosphoenolpyruvate-dependent sugar phosphotransferase system"/>
    <property type="evidence" value="ECO:0007669"/>
    <property type="project" value="InterPro"/>
</dbReference>